<protein>
    <submittedName>
        <fullName evidence="1">Uncharacterized protein</fullName>
    </submittedName>
</protein>
<reference evidence="1" key="1">
    <citation type="submission" date="2020-05" db="EMBL/GenBank/DDBJ databases">
        <title>Mycena genomes resolve the evolution of fungal bioluminescence.</title>
        <authorList>
            <person name="Tsai I.J."/>
        </authorList>
    </citation>
    <scope>NUCLEOTIDE SEQUENCE</scope>
    <source>
        <strain evidence="1">160909Yilan</strain>
    </source>
</reference>
<organism evidence="1 2">
    <name type="scientific">Mycena sanguinolenta</name>
    <dbReference type="NCBI Taxonomy" id="230812"/>
    <lineage>
        <taxon>Eukaryota</taxon>
        <taxon>Fungi</taxon>
        <taxon>Dikarya</taxon>
        <taxon>Basidiomycota</taxon>
        <taxon>Agaricomycotina</taxon>
        <taxon>Agaricomycetes</taxon>
        <taxon>Agaricomycetidae</taxon>
        <taxon>Agaricales</taxon>
        <taxon>Marasmiineae</taxon>
        <taxon>Mycenaceae</taxon>
        <taxon>Mycena</taxon>
    </lineage>
</organism>
<dbReference type="OrthoDB" id="4584900at2759"/>
<dbReference type="EMBL" id="JACAZH010000017">
    <property type="protein sequence ID" value="KAF7347987.1"/>
    <property type="molecule type" value="Genomic_DNA"/>
</dbReference>
<comment type="caution">
    <text evidence="1">The sequence shown here is derived from an EMBL/GenBank/DDBJ whole genome shotgun (WGS) entry which is preliminary data.</text>
</comment>
<evidence type="ECO:0000313" key="1">
    <source>
        <dbReference type="EMBL" id="KAF7347987.1"/>
    </source>
</evidence>
<accession>A0A8H6XVL5</accession>
<sequence length="420" mass="45538">MANDSDCSTDPALKSHSAKTSIRIVPTDAEIERIRAHLGRTRSPRSLDTGAHRPRRSGQGVHIITSIYSINPCQWAFSFNLSYDFTFRDSLFFCIYSNETWFSPPTAPHHGRNPMRSFLSIPLSLLPLASSLGFATVVGVAASELVVRDSAQCTSEQSCQPASYLVSRGSAECTSELSCEPASYPKRDINTWKNKARDLSNAERIQRRLPLRSPIRRDSASKVIYAARAVSSPVPPVTYSGVIQVLSGDTLLGYAAPDPNYWTLQLTSDITAALQVSFQLPQGSTSGSQLDFTQLNDARGPLLGLVVGRDSTNPDIAPGSYNYLYVDPVSGSTNAGSPPTEVPSLFSTSSGLDKRSETSIWSVDVLSGTLYPQWINSDGSFANTVMFVQSNHLYAGGDPPAFQSRFPSPVAAVTLKFIPI</sequence>
<dbReference type="Proteomes" id="UP000623467">
    <property type="component" value="Unassembled WGS sequence"/>
</dbReference>
<evidence type="ECO:0000313" key="2">
    <source>
        <dbReference type="Proteomes" id="UP000623467"/>
    </source>
</evidence>
<name>A0A8H6XVL5_9AGAR</name>
<keyword evidence="2" id="KW-1185">Reference proteome</keyword>
<dbReference type="AlphaFoldDB" id="A0A8H6XVL5"/>
<proteinExistence type="predicted"/>
<gene>
    <name evidence="1" type="ORF">MSAN_01750800</name>
</gene>